<evidence type="ECO:0000256" key="3">
    <source>
        <dbReference type="ARBA" id="ARBA00022989"/>
    </source>
</evidence>
<feature type="transmembrane region" description="Helical" evidence="5">
    <location>
        <begin position="12"/>
        <end position="33"/>
    </location>
</feature>
<feature type="transmembrane region" description="Helical" evidence="5">
    <location>
        <begin position="45"/>
        <end position="66"/>
    </location>
</feature>
<proteinExistence type="predicted"/>
<protein>
    <submittedName>
        <fullName evidence="6">Isoprenylcysteine carboxylmethyltransferase family protein</fullName>
    </submittedName>
</protein>
<keyword evidence="7" id="KW-1185">Reference proteome</keyword>
<dbReference type="EMBL" id="CP076448">
    <property type="protein sequence ID" value="QXM25701.1"/>
    <property type="molecule type" value="Genomic_DNA"/>
</dbReference>
<gene>
    <name evidence="6" type="ORF">KO353_05710</name>
</gene>
<dbReference type="InterPro" id="IPR052527">
    <property type="entry name" value="Metal_cation-efflux_comp"/>
</dbReference>
<dbReference type="RefSeq" id="WP_218286753.1">
    <property type="nucleotide sequence ID" value="NZ_CP076448.1"/>
</dbReference>
<dbReference type="Pfam" id="PF04191">
    <property type="entry name" value="PEMT"/>
    <property type="match status" value="1"/>
</dbReference>
<evidence type="ECO:0000256" key="4">
    <source>
        <dbReference type="ARBA" id="ARBA00023136"/>
    </source>
</evidence>
<dbReference type="PANTHER" id="PTHR43847">
    <property type="entry name" value="BLL3993 PROTEIN"/>
    <property type="match status" value="1"/>
</dbReference>
<reference evidence="6" key="1">
    <citation type="submission" date="2021-06" db="EMBL/GenBank/DDBJ databases">
        <title>Elioraea tepida, sp. nov., a moderately thermophilic aerobic anoxygenic phototrophic bacterium isolated from an alkaline siliceous hot spring mat community in Yellowstone National Park, WY, USA.</title>
        <authorList>
            <person name="Saini M.K."/>
            <person name="Yoshida S."/>
            <person name="Sebastian A."/>
            <person name="Hirose S."/>
            <person name="Hara E."/>
            <person name="Tamaki H."/>
            <person name="Soulier N.T."/>
            <person name="Albert I."/>
            <person name="Hanada S."/>
            <person name="Bryant D.A."/>
            <person name="Tank M."/>
        </authorList>
    </citation>
    <scope>NUCLEOTIDE SEQUENCE</scope>
    <source>
        <strain evidence="6">MS-P2</strain>
    </source>
</reference>
<organism evidence="6 7">
    <name type="scientific">Elioraea tepida</name>
    <dbReference type="NCBI Taxonomy" id="2843330"/>
    <lineage>
        <taxon>Bacteria</taxon>
        <taxon>Pseudomonadati</taxon>
        <taxon>Pseudomonadota</taxon>
        <taxon>Alphaproteobacteria</taxon>
        <taxon>Acetobacterales</taxon>
        <taxon>Elioraeaceae</taxon>
        <taxon>Elioraea</taxon>
    </lineage>
</organism>
<keyword evidence="4 5" id="KW-0472">Membrane</keyword>
<keyword evidence="2 5" id="KW-0812">Transmembrane</keyword>
<name>A0A975U5Z2_9PROT</name>
<dbReference type="PANTHER" id="PTHR43847:SF1">
    <property type="entry name" value="BLL3993 PROTEIN"/>
    <property type="match status" value="1"/>
</dbReference>
<evidence type="ECO:0000256" key="5">
    <source>
        <dbReference type="SAM" id="Phobius"/>
    </source>
</evidence>
<sequence length="157" mass="16898">MSVPDATPPPVAVHPPVLYGGAFLLGIGLDRLVPIDAAVPDLLRHGAASLLIVLGLGLAGWAAWLFHRAGTGIPTWQAATRFVDSGPYAFSRNPMYLGITAAYAGLALALASIWALLLLAPVLVVMDRLVIAREEHYLAARFGSAYEAYLRRVRRWL</sequence>
<dbReference type="GO" id="GO:0012505">
    <property type="term" value="C:endomembrane system"/>
    <property type="evidence" value="ECO:0007669"/>
    <property type="project" value="UniProtKB-SubCell"/>
</dbReference>
<dbReference type="KEGG" id="elio:KO353_05710"/>
<evidence type="ECO:0000313" key="6">
    <source>
        <dbReference type="EMBL" id="QXM25701.1"/>
    </source>
</evidence>
<evidence type="ECO:0000313" key="7">
    <source>
        <dbReference type="Proteomes" id="UP000694001"/>
    </source>
</evidence>
<dbReference type="Proteomes" id="UP000694001">
    <property type="component" value="Chromosome"/>
</dbReference>
<dbReference type="InterPro" id="IPR007318">
    <property type="entry name" value="Phopholipid_MeTrfase"/>
</dbReference>
<dbReference type="AlphaFoldDB" id="A0A975U5Z2"/>
<comment type="subcellular location">
    <subcellularLocation>
        <location evidence="1">Endomembrane system</location>
        <topology evidence="1">Multi-pass membrane protein</topology>
    </subcellularLocation>
</comment>
<evidence type="ECO:0000256" key="1">
    <source>
        <dbReference type="ARBA" id="ARBA00004127"/>
    </source>
</evidence>
<evidence type="ECO:0000256" key="2">
    <source>
        <dbReference type="ARBA" id="ARBA00022692"/>
    </source>
</evidence>
<feature type="transmembrane region" description="Helical" evidence="5">
    <location>
        <begin position="101"/>
        <end position="126"/>
    </location>
</feature>
<accession>A0A975U5Z2</accession>
<keyword evidence="3 5" id="KW-1133">Transmembrane helix</keyword>